<dbReference type="Proteomes" id="UP001642484">
    <property type="component" value="Unassembled WGS sequence"/>
</dbReference>
<sequence length="413" mass="42906">MVAIGSGMSVKPTSAMHTWAVEAITTTTVTPSALLASTPPTATRTTTPHTVKIGYALDGYLVYGRYTASNQPGIDVDLDLCGGHSHDSYGYHYHPSVETRSGSSQLVSGDYTAYYLGPKKCFKGQVSSISNFYADASKPYTQGGMDVGQPNYDNTLKQYDDVSSRSDYEDLKPCCSMSSSWAASGISFDTTGNTGKDGTTGTGTTGGGTGGTTLGSCSGTDDKGKTCPPDYTADKPCPPGCTTIPAGSTTSGANSGATTTATTASSGSYEYTTANALSYMCGSLDTTGREITCGQGEYPAGNNEGTDASISCSSGTIECFAAGIFRRILVAFGVNCSGVAQSFSQHIFHRFLLNTSHLHIVFWTGQARASMAFVENAGKCCPRSKENCEPGRGETGGNNPNSVVPSFCSFSCP</sequence>
<evidence type="ECO:0000313" key="2">
    <source>
        <dbReference type="EMBL" id="CAK9078357.1"/>
    </source>
</evidence>
<organism evidence="2 3">
    <name type="scientific">Durusdinium trenchii</name>
    <dbReference type="NCBI Taxonomy" id="1381693"/>
    <lineage>
        <taxon>Eukaryota</taxon>
        <taxon>Sar</taxon>
        <taxon>Alveolata</taxon>
        <taxon>Dinophyceae</taxon>
        <taxon>Suessiales</taxon>
        <taxon>Symbiodiniaceae</taxon>
        <taxon>Durusdinium</taxon>
    </lineage>
</organism>
<evidence type="ECO:0008006" key="4">
    <source>
        <dbReference type="Google" id="ProtNLM"/>
    </source>
</evidence>
<keyword evidence="3" id="KW-1185">Reference proteome</keyword>
<protein>
    <recommendedName>
        <fullName evidence="4">YHYH domain-containing protein</fullName>
    </recommendedName>
</protein>
<gene>
    <name evidence="2" type="ORF">CCMP2556_LOCUS38619</name>
</gene>
<dbReference type="EMBL" id="CAXAMN010023550">
    <property type="protein sequence ID" value="CAK9078357.1"/>
    <property type="molecule type" value="Genomic_DNA"/>
</dbReference>
<reference evidence="2 3" key="1">
    <citation type="submission" date="2024-02" db="EMBL/GenBank/DDBJ databases">
        <authorList>
            <person name="Chen Y."/>
            <person name="Shah S."/>
            <person name="Dougan E. K."/>
            <person name="Thang M."/>
            <person name="Chan C."/>
        </authorList>
    </citation>
    <scope>NUCLEOTIDE SEQUENCE [LARGE SCALE GENOMIC DNA]</scope>
</reference>
<evidence type="ECO:0000256" key="1">
    <source>
        <dbReference type="SAM" id="MobiDB-lite"/>
    </source>
</evidence>
<name>A0ABP0PQQ2_9DINO</name>
<comment type="caution">
    <text evidence="2">The sequence shown here is derived from an EMBL/GenBank/DDBJ whole genome shotgun (WGS) entry which is preliminary data.</text>
</comment>
<evidence type="ECO:0000313" key="3">
    <source>
        <dbReference type="Proteomes" id="UP001642484"/>
    </source>
</evidence>
<feature type="compositionally biased region" description="Gly residues" evidence="1">
    <location>
        <begin position="198"/>
        <end position="213"/>
    </location>
</feature>
<proteinExistence type="predicted"/>
<feature type="region of interest" description="Disordered" evidence="1">
    <location>
        <begin position="192"/>
        <end position="222"/>
    </location>
</feature>
<accession>A0ABP0PQQ2</accession>